<dbReference type="Proteomes" id="UP000541558">
    <property type="component" value="Unassembled WGS sequence"/>
</dbReference>
<sequence length="59" mass="6400">MASPTLGFAEASITRFSALAHVRDTLTEQSAQKLWEAEAAVDAEKRRLVNDIADDPGEV</sequence>
<evidence type="ECO:0000313" key="1">
    <source>
        <dbReference type="EMBL" id="KAF5338763.1"/>
    </source>
</evidence>
<proteinExistence type="predicted"/>
<evidence type="ECO:0000313" key="2">
    <source>
        <dbReference type="Proteomes" id="UP000541558"/>
    </source>
</evidence>
<dbReference type="AlphaFoldDB" id="A0A8H5CC46"/>
<keyword evidence="2" id="KW-1185">Reference proteome</keyword>
<comment type="caution">
    <text evidence="1">The sequence shown here is derived from an EMBL/GenBank/DDBJ whole genome shotgun (WGS) entry which is preliminary data.</text>
</comment>
<gene>
    <name evidence="1" type="ORF">D9611_013323</name>
</gene>
<name>A0A8H5CC46_9AGAR</name>
<accession>A0A8H5CC46</accession>
<protein>
    <submittedName>
        <fullName evidence="1">Uncharacterized protein</fullName>
    </submittedName>
</protein>
<organism evidence="1 2">
    <name type="scientific">Ephemerocybe angulata</name>
    <dbReference type="NCBI Taxonomy" id="980116"/>
    <lineage>
        <taxon>Eukaryota</taxon>
        <taxon>Fungi</taxon>
        <taxon>Dikarya</taxon>
        <taxon>Basidiomycota</taxon>
        <taxon>Agaricomycotina</taxon>
        <taxon>Agaricomycetes</taxon>
        <taxon>Agaricomycetidae</taxon>
        <taxon>Agaricales</taxon>
        <taxon>Agaricineae</taxon>
        <taxon>Psathyrellaceae</taxon>
        <taxon>Ephemerocybe</taxon>
    </lineage>
</organism>
<reference evidence="1 2" key="1">
    <citation type="journal article" date="2020" name="ISME J.">
        <title>Uncovering the hidden diversity of litter-decomposition mechanisms in mushroom-forming fungi.</title>
        <authorList>
            <person name="Floudas D."/>
            <person name="Bentzer J."/>
            <person name="Ahren D."/>
            <person name="Johansson T."/>
            <person name="Persson P."/>
            <person name="Tunlid A."/>
        </authorList>
    </citation>
    <scope>NUCLEOTIDE SEQUENCE [LARGE SCALE GENOMIC DNA]</scope>
    <source>
        <strain evidence="1 2">CBS 175.51</strain>
    </source>
</reference>
<dbReference type="EMBL" id="JAACJK010000011">
    <property type="protein sequence ID" value="KAF5338763.1"/>
    <property type="molecule type" value="Genomic_DNA"/>
</dbReference>